<feature type="region of interest" description="Disordered" evidence="1">
    <location>
        <begin position="343"/>
        <end position="380"/>
    </location>
</feature>
<accession>A0A8T2IDC2</accession>
<dbReference type="GO" id="GO:0005184">
    <property type="term" value="F:neuropeptide hormone activity"/>
    <property type="evidence" value="ECO:0007669"/>
    <property type="project" value="InterPro"/>
</dbReference>
<evidence type="ECO:0000313" key="3">
    <source>
        <dbReference type="EMBL" id="KAG8430589.1"/>
    </source>
</evidence>
<sequence>MLRVPPLLLTLSLTILHPPLFYAIPLVEEQRHQTVHQDPHTSLDHPSEIVDHQEAAFIPRDQQEKRDSNEVRSAMQMLPLSTPDEGDELFKDISPKALAAVLLQALNTDKEEQTVSTLEERNLPADPKTLKHGEEDGLSEKAKSRTQNSEKEDEIKESEKTEAEERELESVKSLLQELENFQPLPKREQESNQDTSIENEDLEELKELLGIEEQAEEEKRNSIKPDPELSKGWGGDESEKLAGVAQDLLLQYVLNGGRNGEEQNEEEKEQEKGGEEVDDYQGGDFAGGQRPLFEDEEDSNIQKRSWDDDDEVDPQTIDQLIELSSRLHLPADDVVDIINDVEKRRRRRMKKMKARDDLPGRKERTRAPSQTWADKPKPSYYPRRKLEVSLWKKPDPMWNKVPDPSWNKKKESRWNKLSNPSWNKASQQNWKKLQEPSWNKVKEPSWNKVQEPSWNKVQEPSWNKVQEPSWNKVQETSWNKMQEPSWNKVQEPSWNKVQEPSWNKVQEPSWNKVQEPSWNKMQETSWNDVEEPSWKRVQDSGWDSMQDPSWNKPSWKKYMEPVPRRYRPRPIPFSNYIRPRTFQTPPRYYYKPPYPQRDSYFNEDKDRQDEMENYIERMLLTHPEVFQ</sequence>
<organism evidence="3 4">
    <name type="scientific">Hymenochirus boettgeri</name>
    <name type="common">Congo dwarf clawed frog</name>
    <dbReference type="NCBI Taxonomy" id="247094"/>
    <lineage>
        <taxon>Eukaryota</taxon>
        <taxon>Metazoa</taxon>
        <taxon>Chordata</taxon>
        <taxon>Craniata</taxon>
        <taxon>Vertebrata</taxon>
        <taxon>Euteleostomi</taxon>
        <taxon>Amphibia</taxon>
        <taxon>Batrachia</taxon>
        <taxon>Anura</taxon>
        <taxon>Pipoidea</taxon>
        <taxon>Pipidae</taxon>
        <taxon>Pipinae</taxon>
        <taxon>Hymenochirus</taxon>
    </lineage>
</organism>
<protein>
    <recommendedName>
        <fullName evidence="5">Neurosecretory protein VGF</fullName>
    </recommendedName>
</protein>
<feature type="signal peptide" evidence="2">
    <location>
        <begin position="1"/>
        <end position="23"/>
    </location>
</feature>
<feature type="region of interest" description="Disordered" evidence="1">
    <location>
        <begin position="110"/>
        <end position="240"/>
    </location>
</feature>
<name>A0A8T2IDC2_9PIPI</name>
<dbReference type="PANTHER" id="PTHR15159:SF2">
    <property type="entry name" value="NEUROSECRETORY PROTEIN VGF"/>
    <property type="match status" value="1"/>
</dbReference>
<reference evidence="3" key="1">
    <citation type="thesis" date="2020" institute="ProQuest LLC" country="789 East Eisenhower Parkway, Ann Arbor, MI, USA">
        <title>Comparative Genomics and Chromosome Evolution.</title>
        <authorList>
            <person name="Mudd A.B."/>
        </authorList>
    </citation>
    <scope>NUCLEOTIDE SEQUENCE</scope>
    <source>
        <strain evidence="3">Female2</strain>
        <tissue evidence="3">Blood</tissue>
    </source>
</reference>
<dbReference type="EMBL" id="JAACNH010000819">
    <property type="protein sequence ID" value="KAG8430589.1"/>
    <property type="molecule type" value="Genomic_DNA"/>
</dbReference>
<feature type="compositionally biased region" description="Polar residues" evidence="1">
    <location>
        <begin position="447"/>
        <end position="527"/>
    </location>
</feature>
<feature type="compositionally biased region" description="Basic residues" evidence="1">
    <location>
        <begin position="344"/>
        <end position="353"/>
    </location>
</feature>
<feature type="region of interest" description="Disordered" evidence="1">
    <location>
        <begin position="392"/>
        <end position="548"/>
    </location>
</feature>
<dbReference type="Proteomes" id="UP000812440">
    <property type="component" value="Unassembled WGS sequence"/>
</dbReference>
<feature type="compositionally biased region" description="Basic and acidic residues" evidence="1">
    <location>
        <begin position="110"/>
        <end position="163"/>
    </location>
</feature>
<evidence type="ECO:0000313" key="4">
    <source>
        <dbReference type="Proteomes" id="UP000812440"/>
    </source>
</evidence>
<dbReference type="InterPro" id="IPR026128">
    <property type="entry name" value="VGF"/>
</dbReference>
<gene>
    <name evidence="3" type="ORF">GDO86_020342</name>
</gene>
<feature type="compositionally biased region" description="Basic and acidic residues" evidence="1">
    <location>
        <begin position="354"/>
        <end position="366"/>
    </location>
</feature>
<dbReference type="OrthoDB" id="8926660at2759"/>
<evidence type="ECO:0008006" key="5">
    <source>
        <dbReference type="Google" id="ProtNLM"/>
    </source>
</evidence>
<feature type="compositionally biased region" description="Basic and acidic residues" evidence="1">
    <location>
        <begin position="217"/>
        <end position="229"/>
    </location>
</feature>
<feature type="region of interest" description="Disordered" evidence="1">
    <location>
        <begin position="253"/>
        <end position="317"/>
    </location>
</feature>
<dbReference type="Pfam" id="PF02389">
    <property type="entry name" value="Cornifin"/>
    <property type="match status" value="1"/>
</dbReference>
<proteinExistence type="predicted"/>
<dbReference type="PANTHER" id="PTHR15159">
    <property type="entry name" value="NEUROSECRETORY PROTEIN VGF"/>
    <property type="match status" value="1"/>
</dbReference>
<keyword evidence="4" id="KW-1185">Reference proteome</keyword>
<comment type="caution">
    <text evidence="3">The sequence shown here is derived from an EMBL/GenBank/DDBJ whole genome shotgun (WGS) entry which is preliminary data.</text>
</comment>
<evidence type="ECO:0000256" key="1">
    <source>
        <dbReference type="SAM" id="MobiDB-lite"/>
    </source>
</evidence>
<dbReference type="AlphaFoldDB" id="A0A8T2IDC2"/>
<feature type="compositionally biased region" description="Polar residues" evidence="1">
    <location>
        <begin position="415"/>
        <end position="431"/>
    </location>
</feature>
<evidence type="ECO:0000256" key="2">
    <source>
        <dbReference type="SAM" id="SignalP"/>
    </source>
</evidence>
<feature type="chain" id="PRO_5035836005" description="Neurosecretory protein VGF" evidence="2">
    <location>
        <begin position="24"/>
        <end position="627"/>
    </location>
</feature>
<keyword evidence="2" id="KW-0732">Signal</keyword>